<feature type="transmembrane region" description="Helical" evidence="2">
    <location>
        <begin position="214"/>
        <end position="232"/>
    </location>
</feature>
<evidence type="ECO:0000256" key="1">
    <source>
        <dbReference type="SAM" id="MobiDB-lite"/>
    </source>
</evidence>
<dbReference type="Proteomes" id="UP001500552">
    <property type="component" value="Unassembled WGS sequence"/>
</dbReference>
<organism evidence="3 4">
    <name type="scientific">Pontibacter saemangeumensis</name>
    <dbReference type="NCBI Taxonomy" id="1084525"/>
    <lineage>
        <taxon>Bacteria</taxon>
        <taxon>Pseudomonadati</taxon>
        <taxon>Bacteroidota</taxon>
        <taxon>Cytophagia</taxon>
        <taxon>Cytophagales</taxon>
        <taxon>Hymenobacteraceae</taxon>
        <taxon>Pontibacter</taxon>
    </lineage>
</organism>
<feature type="transmembrane region" description="Helical" evidence="2">
    <location>
        <begin position="167"/>
        <end position="184"/>
    </location>
</feature>
<keyword evidence="2" id="KW-1133">Transmembrane helix</keyword>
<keyword evidence="2" id="KW-0472">Membrane</keyword>
<feature type="transmembrane region" description="Helical" evidence="2">
    <location>
        <begin position="190"/>
        <end position="207"/>
    </location>
</feature>
<comment type="caution">
    <text evidence="3">The sequence shown here is derived from an EMBL/GenBank/DDBJ whole genome shotgun (WGS) entry which is preliminary data.</text>
</comment>
<gene>
    <name evidence="3" type="ORF">GCM10023188_43770</name>
</gene>
<feature type="transmembrane region" description="Helical" evidence="2">
    <location>
        <begin position="112"/>
        <end position="130"/>
    </location>
</feature>
<dbReference type="EMBL" id="BAABHC010000031">
    <property type="protein sequence ID" value="GAA4443195.1"/>
    <property type="molecule type" value="Genomic_DNA"/>
</dbReference>
<keyword evidence="4" id="KW-1185">Reference proteome</keyword>
<reference evidence="4" key="1">
    <citation type="journal article" date="2019" name="Int. J. Syst. Evol. Microbiol.">
        <title>The Global Catalogue of Microorganisms (GCM) 10K type strain sequencing project: providing services to taxonomists for standard genome sequencing and annotation.</title>
        <authorList>
            <consortium name="The Broad Institute Genomics Platform"/>
            <consortium name="The Broad Institute Genome Sequencing Center for Infectious Disease"/>
            <person name="Wu L."/>
            <person name="Ma J."/>
        </authorList>
    </citation>
    <scope>NUCLEOTIDE SEQUENCE [LARGE SCALE GENOMIC DNA]</scope>
    <source>
        <strain evidence="4">JCM 17926</strain>
    </source>
</reference>
<name>A0ABP8M2Z5_9BACT</name>
<sequence length="268" mass="29058">MKAENANLEGMDNQKQSPEPHSDQQLIGPAPQAAVFPGRWVGGASLILGPALILTGALLRIQFHFFAPQQLEAFEAHPTLITAAYSCYALGSVILCFGIISLATFIGAWSRVWGIWGGTLAILGLFTRTFHAGIDHLAFQLVHVQSRELAWQAVSDSYRPFHVFRNLNGAIMAGWIVLAIGAYRSGTLNLLRSIALGLMVMVPFGTLKGTEIRAIGIIGLCVALVPLGITMLRNGPPLSRKAIFWTVVICVLGLIFNILALFFPVLRN</sequence>
<feature type="transmembrane region" description="Helical" evidence="2">
    <location>
        <begin position="40"/>
        <end position="59"/>
    </location>
</feature>
<feature type="transmembrane region" description="Helical" evidence="2">
    <location>
        <begin position="80"/>
        <end position="106"/>
    </location>
</feature>
<feature type="compositionally biased region" description="Polar residues" evidence="1">
    <location>
        <begin position="13"/>
        <end position="25"/>
    </location>
</feature>
<dbReference type="RefSeq" id="WP_345162427.1">
    <property type="nucleotide sequence ID" value="NZ_BAABHC010000031.1"/>
</dbReference>
<protein>
    <submittedName>
        <fullName evidence="3">Uncharacterized protein</fullName>
    </submittedName>
</protein>
<keyword evidence="2" id="KW-0812">Transmembrane</keyword>
<feature type="region of interest" description="Disordered" evidence="1">
    <location>
        <begin position="1"/>
        <end position="27"/>
    </location>
</feature>
<proteinExistence type="predicted"/>
<evidence type="ECO:0000313" key="4">
    <source>
        <dbReference type="Proteomes" id="UP001500552"/>
    </source>
</evidence>
<evidence type="ECO:0000256" key="2">
    <source>
        <dbReference type="SAM" id="Phobius"/>
    </source>
</evidence>
<feature type="transmembrane region" description="Helical" evidence="2">
    <location>
        <begin position="244"/>
        <end position="266"/>
    </location>
</feature>
<accession>A0ABP8M2Z5</accession>
<evidence type="ECO:0000313" key="3">
    <source>
        <dbReference type="EMBL" id="GAA4443195.1"/>
    </source>
</evidence>